<sequence length="203" mass="22756">MLELNLPPEIKPANPLDWRELGDITAEAFSDDPVNRWVFGNEEAIRSTFRLLARDVYLRHGLCHLVGNEAASMWCMHDASRETGPLGTLKLAWTLLTKGSKGALGRAMKAGSVMDQHHPKEPHLYLFTIGTRKAARGKGYGKMLMRAMLEGADRDGLPCYLENSNPDNTGFYQSHGFERMRLFEVGEGSPPLEAMWRDARPSQ</sequence>
<dbReference type="Proteomes" id="UP000249123">
    <property type="component" value="Unassembled WGS sequence"/>
</dbReference>
<organism evidence="1 2">
    <name type="scientific">Hyphomonas pacifica</name>
    <dbReference type="NCBI Taxonomy" id="1280941"/>
    <lineage>
        <taxon>Bacteria</taxon>
        <taxon>Pseudomonadati</taxon>
        <taxon>Pseudomonadota</taxon>
        <taxon>Alphaproteobacteria</taxon>
        <taxon>Hyphomonadales</taxon>
        <taxon>Hyphomonadaceae</taxon>
        <taxon>Hyphomonas</taxon>
    </lineage>
</organism>
<dbReference type="RefSeq" id="WP_051594770.1">
    <property type="nucleotide sequence ID" value="NZ_AWFA01000012.1"/>
</dbReference>
<name>A0A062U0B9_9PROT</name>
<keyword evidence="2" id="KW-1185">Reference proteome</keyword>
<dbReference type="PANTHER" id="PTHR42791:SF1">
    <property type="entry name" value="N-ACETYLTRANSFERASE DOMAIN-CONTAINING PROTEIN"/>
    <property type="match status" value="1"/>
</dbReference>
<accession>A0A062U0B9</accession>
<dbReference type="Gene3D" id="3.40.630.30">
    <property type="match status" value="1"/>
</dbReference>
<dbReference type="AlphaFoldDB" id="A0A062U0B9"/>
<dbReference type="InterPro" id="IPR016181">
    <property type="entry name" value="Acyl_CoA_acyltransferase"/>
</dbReference>
<dbReference type="EMBL" id="AWFB01000012">
    <property type="protein sequence ID" value="RAN34386.1"/>
    <property type="molecule type" value="Genomic_DNA"/>
</dbReference>
<comment type="caution">
    <text evidence="1">The sequence shown here is derived from an EMBL/GenBank/DDBJ whole genome shotgun (WGS) entry which is preliminary data.</text>
</comment>
<accession>A0A328JQM4</accession>
<protein>
    <submittedName>
        <fullName evidence="1">Uncharacterized protein</fullName>
    </submittedName>
</protein>
<dbReference type="Pfam" id="PF00583">
    <property type="entry name" value="Acetyltransf_1"/>
    <property type="match status" value="1"/>
</dbReference>
<dbReference type="PROSITE" id="PS51186">
    <property type="entry name" value="GNAT"/>
    <property type="match status" value="1"/>
</dbReference>
<dbReference type="SUPFAM" id="SSF55729">
    <property type="entry name" value="Acyl-CoA N-acyltransferases (Nat)"/>
    <property type="match status" value="1"/>
</dbReference>
<dbReference type="PANTHER" id="PTHR42791">
    <property type="entry name" value="GNAT FAMILY ACETYLTRANSFERASE"/>
    <property type="match status" value="1"/>
</dbReference>
<dbReference type="InterPro" id="IPR000182">
    <property type="entry name" value="GNAT_dom"/>
</dbReference>
<evidence type="ECO:0000313" key="2">
    <source>
        <dbReference type="Proteomes" id="UP000249123"/>
    </source>
</evidence>
<dbReference type="eggNOG" id="COG0456">
    <property type="taxonomic scope" value="Bacteria"/>
</dbReference>
<dbReference type="CDD" id="cd04301">
    <property type="entry name" value="NAT_SF"/>
    <property type="match status" value="1"/>
</dbReference>
<dbReference type="InterPro" id="IPR052523">
    <property type="entry name" value="Trichothecene_AcTrans"/>
</dbReference>
<dbReference type="GO" id="GO:0016747">
    <property type="term" value="F:acyltransferase activity, transferring groups other than amino-acyl groups"/>
    <property type="evidence" value="ECO:0007669"/>
    <property type="project" value="InterPro"/>
</dbReference>
<proteinExistence type="predicted"/>
<dbReference type="STRING" id="1280941.HY2_01825"/>
<gene>
    <name evidence="1" type="ORF">HY3_01910</name>
</gene>
<evidence type="ECO:0000313" key="1">
    <source>
        <dbReference type="EMBL" id="RAN34386.1"/>
    </source>
</evidence>
<reference evidence="1 2" key="1">
    <citation type="submission" date="2013-04" db="EMBL/GenBank/DDBJ databases">
        <title>Hyphomonas sp. T24B3 Genome Sequencing.</title>
        <authorList>
            <person name="Lai Q."/>
            <person name="Shao Z."/>
        </authorList>
    </citation>
    <scope>NUCLEOTIDE SEQUENCE [LARGE SCALE GENOMIC DNA]</scope>
    <source>
        <strain evidence="1 2">T24B3</strain>
    </source>
</reference>